<dbReference type="EMBL" id="CATNWA010015023">
    <property type="protein sequence ID" value="CAI9578666.1"/>
    <property type="molecule type" value="Genomic_DNA"/>
</dbReference>
<dbReference type="Proteomes" id="UP001162483">
    <property type="component" value="Unassembled WGS sequence"/>
</dbReference>
<proteinExistence type="predicted"/>
<reference evidence="2" key="1">
    <citation type="submission" date="2023-05" db="EMBL/GenBank/DDBJ databases">
        <authorList>
            <person name="Stuckert A."/>
        </authorList>
    </citation>
    <scope>NUCLEOTIDE SEQUENCE</scope>
</reference>
<feature type="compositionally biased region" description="Polar residues" evidence="1">
    <location>
        <begin position="1"/>
        <end position="10"/>
    </location>
</feature>
<evidence type="ECO:0000313" key="2">
    <source>
        <dbReference type="EMBL" id="CAI9578666.1"/>
    </source>
</evidence>
<organism evidence="2 3">
    <name type="scientific">Staurois parvus</name>
    <dbReference type="NCBI Taxonomy" id="386267"/>
    <lineage>
        <taxon>Eukaryota</taxon>
        <taxon>Metazoa</taxon>
        <taxon>Chordata</taxon>
        <taxon>Craniata</taxon>
        <taxon>Vertebrata</taxon>
        <taxon>Euteleostomi</taxon>
        <taxon>Amphibia</taxon>
        <taxon>Batrachia</taxon>
        <taxon>Anura</taxon>
        <taxon>Neobatrachia</taxon>
        <taxon>Ranoidea</taxon>
        <taxon>Ranidae</taxon>
        <taxon>Staurois</taxon>
    </lineage>
</organism>
<comment type="caution">
    <text evidence="2">The sequence shown here is derived from an EMBL/GenBank/DDBJ whole genome shotgun (WGS) entry which is preliminary data.</text>
</comment>
<feature type="compositionally biased region" description="Polar residues" evidence="1">
    <location>
        <begin position="19"/>
        <end position="29"/>
    </location>
</feature>
<sequence length="150" mass="16811">MNHPPGSQGSPDYEEALAQSRSGRSTANYSSDSFESTSEESCWNYESDSFESFTNEPVLDYESDTFESYSHMKSNEVLFSETTSITSEASEEVSHRNDTGNGIIEKWITMLVKRKRQSANSSRPQLSAVPQPNYTETESLFNPHCCLIAP</sequence>
<accession>A0ABN9E1A1</accession>
<evidence type="ECO:0000256" key="1">
    <source>
        <dbReference type="SAM" id="MobiDB-lite"/>
    </source>
</evidence>
<protein>
    <submittedName>
        <fullName evidence="2">Uncharacterized protein</fullName>
    </submittedName>
</protein>
<evidence type="ECO:0000313" key="3">
    <source>
        <dbReference type="Proteomes" id="UP001162483"/>
    </source>
</evidence>
<keyword evidence="3" id="KW-1185">Reference proteome</keyword>
<feature type="region of interest" description="Disordered" evidence="1">
    <location>
        <begin position="1"/>
        <end position="38"/>
    </location>
</feature>
<name>A0ABN9E1A1_9NEOB</name>
<gene>
    <name evidence="2" type="ORF">SPARVUS_LOCUS8962634</name>
</gene>